<keyword evidence="3" id="KW-0238">DNA-binding</keyword>
<evidence type="ECO:0000256" key="4">
    <source>
        <dbReference type="ARBA" id="ARBA00023163"/>
    </source>
</evidence>
<accession>A0A4V1Z2F6</accession>
<dbReference type="SUPFAM" id="SSF52172">
    <property type="entry name" value="CheY-like"/>
    <property type="match status" value="1"/>
</dbReference>
<proteinExistence type="predicted"/>
<dbReference type="SMART" id="SM00448">
    <property type="entry name" value="REC"/>
    <property type="match status" value="1"/>
</dbReference>
<organism evidence="8 9">
    <name type="scientific">Nocardioides iriomotensis</name>
    <dbReference type="NCBI Taxonomy" id="715784"/>
    <lineage>
        <taxon>Bacteria</taxon>
        <taxon>Bacillati</taxon>
        <taxon>Actinomycetota</taxon>
        <taxon>Actinomycetes</taxon>
        <taxon>Propionibacteriales</taxon>
        <taxon>Nocardioidaceae</taxon>
        <taxon>Nocardioides</taxon>
    </lineage>
</organism>
<dbReference type="InterPro" id="IPR016032">
    <property type="entry name" value="Sig_transdc_resp-reg_C-effctor"/>
</dbReference>
<feature type="domain" description="HTH luxR-type" evidence="6">
    <location>
        <begin position="143"/>
        <end position="208"/>
    </location>
</feature>
<dbReference type="GO" id="GO:0006355">
    <property type="term" value="P:regulation of DNA-templated transcription"/>
    <property type="evidence" value="ECO:0007669"/>
    <property type="project" value="InterPro"/>
</dbReference>
<dbReference type="InterPro" id="IPR001789">
    <property type="entry name" value="Sig_transdc_resp-reg_receiver"/>
</dbReference>
<protein>
    <submittedName>
        <fullName evidence="8">Response regulator transcription factor</fullName>
    </submittedName>
</protein>
<evidence type="ECO:0000256" key="3">
    <source>
        <dbReference type="ARBA" id="ARBA00023125"/>
    </source>
</evidence>
<dbReference type="Pfam" id="PF00196">
    <property type="entry name" value="GerE"/>
    <property type="match status" value="1"/>
</dbReference>
<dbReference type="Proteomes" id="UP000291189">
    <property type="component" value="Unassembled WGS sequence"/>
</dbReference>
<comment type="caution">
    <text evidence="8">The sequence shown here is derived from an EMBL/GenBank/DDBJ whole genome shotgun (WGS) entry which is preliminary data.</text>
</comment>
<keyword evidence="9" id="KW-1185">Reference proteome</keyword>
<dbReference type="InterPro" id="IPR039420">
    <property type="entry name" value="WalR-like"/>
</dbReference>
<feature type="modified residue" description="4-aspartylphosphate" evidence="5">
    <location>
        <position position="53"/>
    </location>
</feature>
<evidence type="ECO:0000256" key="1">
    <source>
        <dbReference type="ARBA" id="ARBA00022553"/>
    </source>
</evidence>
<evidence type="ECO:0000256" key="2">
    <source>
        <dbReference type="ARBA" id="ARBA00023015"/>
    </source>
</evidence>
<evidence type="ECO:0000256" key="5">
    <source>
        <dbReference type="PROSITE-ProRule" id="PRU00169"/>
    </source>
</evidence>
<dbReference type="EMBL" id="SDPU01000012">
    <property type="protein sequence ID" value="RYU14236.1"/>
    <property type="molecule type" value="Genomic_DNA"/>
</dbReference>
<dbReference type="Pfam" id="PF00072">
    <property type="entry name" value="Response_reg"/>
    <property type="match status" value="1"/>
</dbReference>
<evidence type="ECO:0000259" key="6">
    <source>
        <dbReference type="PROSITE" id="PS50043"/>
    </source>
</evidence>
<keyword evidence="2" id="KW-0805">Transcription regulation</keyword>
<dbReference type="PANTHER" id="PTHR43214:SF24">
    <property type="entry name" value="TRANSCRIPTIONAL REGULATORY PROTEIN NARL-RELATED"/>
    <property type="match status" value="1"/>
</dbReference>
<keyword evidence="1 5" id="KW-0597">Phosphoprotein</keyword>
<dbReference type="InterPro" id="IPR000792">
    <property type="entry name" value="Tscrpt_reg_LuxR_C"/>
</dbReference>
<dbReference type="PROSITE" id="PS00622">
    <property type="entry name" value="HTH_LUXR_1"/>
    <property type="match status" value="1"/>
</dbReference>
<dbReference type="InterPro" id="IPR058245">
    <property type="entry name" value="NreC/VraR/RcsB-like_REC"/>
</dbReference>
<feature type="domain" description="Response regulatory" evidence="7">
    <location>
        <begin position="2"/>
        <end position="118"/>
    </location>
</feature>
<dbReference type="CDD" id="cd17535">
    <property type="entry name" value="REC_NarL-like"/>
    <property type="match status" value="1"/>
</dbReference>
<dbReference type="CDD" id="cd06170">
    <property type="entry name" value="LuxR_C_like"/>
    <property type="match status" value="1"/>
</dbReference>
<dbReference type="PANTHER" id="PTHR43214">
    <property type="entry name" value="TWO-COMPONENT RESPONSE REGULATOR"/>
    <property type="match status" value="1"/>
</dbReference>
<dbReference type="GO" id="GO:0000160">
    <property type="term" value="P:phosphorelay signal transduction system"/>
    <property type="evidence" value="ECO:0007669"/>
    <property type="project" value="InterPro"/>
</dbReference>
<dbReference type="OrthoDB" id="9808843at2"/>
<gene>
    <name evidence="8" type="ORF">ETU37_04195</name>
</gene>
<dbReference type="SUPFAM" id="SSF46894">
    <property type="entry name" value="C-terminal effector domain of the bipartite response regulators"/>
    <property type="match status" value="1"/>
</dbReference>
<dbReference type="AlphaFoldDB" id="A0A4V1Z2F6"/>
<evidence type="ECO:0000313" key="9">
    <source>
        <dbReference type="Proteomes" id="UP000291189"/>
    </source>
</evidence>
<dbReference type="PROSITE" id="PS50043">
    <property type="entry name" value="HTH_LUXR_2"/>
    <property type="match status" value="1"/>
</dbReference>
<reference evidence="8 9" key="1">
    <citation type="submission" date="2019-01" db="EMBL/GenBank/DDBJ databases">
        <title>Nocardioides guangzhouensis sp. nov., an actinobacterium isolated from soil.</title>
        <authorList>
            <person name="Fu Y."/>
            <person name="Cai Y."/>
            <person name="Lin Z."/>
            <person name="Chen P."/>
        </authorList>
    </citation>
    <scope>NUCLEOTIDE SEQUENCE [LARGE SCALE GENOMIC DNA]</scope>
    <source>
        <strain evidence="8 9">NBRC 105384</strain>
    </source>
</reference>
<dbReference type="SMART" id="SM00421">
    <property type="entry name" value="HTH_LUXR"/>
    <property type="match status" value="1"/>
</dbReference>
<dbReference type="GO" id="GO:0003677">
    <property type="term" value="F:DNA binding"/>
    <property type="evidence" value="ECO:0007669"/>
    <property type="project" value="UniProtKB-KW"/>
</dbReference>
<dbReference type="InterPro" id="IPR011006">
    <property type="entry name" value="CheY-like_superfamily"/>
</dbReference>
<sequence>MRVLVVDDHPLYREGLVGAIDTMPGKEVVGEAADGAEAVRRTAELAPDVVVMDLHMPELNGVDATRAITASHPDVAVLVLTMLEGDDSVFAAVRAGAKGYLLKGADRAEIGRALDAVAHGEVVFSSSIAQRVLAFFAGGRAAGATPFPELTDREREVLDLVARGLTNAEIARRLVVSDKTVRNHVSNVFAKLHVAGRAEAVARARDAGLGV</sequence>
<keyword evidence="4" id="KW-0804">Transcription</keyword>
<evidence type="ECO:0000313" key="8">
    <source>
        <dbReference type="EMBL" id="RYU14236.1"/>
    </source>
</evidence>
<evidence type="ECO:0000259" key="7">
    <source>
        <dbReference type="PROSITE" id="PS50110"/>
    </source>
</evidence>
<dbReference type="PROSITE" id="PS50110">
    <property type="entry name" value="RESPONSE_REGULATORY"/>
    <property type="match status" value="1"/>
</dbReference>
<dbReference type="PRINTS" id="PR00038">
    <property type="entry name" value="HTHLUXR"/>
</dbReference>
<dbReference type="Gene3D" id="3.40.50.2300">
    <property type="match status" value="1"/>
</dbReference>
<name>A0A4V1Z2F6_9ACTN</name>